<organism evidence="2">
    <name type="scientific">Myoviridae sp. cthRr4</name>
    <dbReference type="NCBI Taxonomy" id="2825152"/>
    <lineage>
        <taxon>Viruses</taxon>
        <taxon>Duplodnaviria</taxon>
        <taxon>Heunggongvirae</taxon>
        <taxon>Uroviricota</taxon>
        <taxon>Caudoviricetes</taxon>
    </lineage>
</organism>
<accession>A0A8S5NTM3</accession>
<dbReference type="EMBL" id="BK015254">
    <property type="protein sequence ID" value="DAD98149.1"/>
    <property type="molecule type" value="Genomic_DNA"/>
</dbReference>
<name>A0A8S5NTM3_9CAUD</name>
<evidence type="ECO:0000313" key="2">
    <source>
        <dbReference type="EMBL" id="DAD98149.1"/>
    </source>
</evidence>
<evidence type="ECO:0000256" key="1">
    <source>
        <dbReference type="SAM" id="MobiDB-lite"/>
    </source>
</evidence>
<protein>
    <submittedName>
        <fullName evidence="2">Uncharacterized protein</fullName>
    </submittedName>
</protein>
<feature type="region of interest" description="Disordered" evidence="1">
    <location>
        <begin position="1"/>
        <end position="21"/>
    </location>
</feature>
<reference evidence="2" key="1">
    <citation type="journal article" date="2021" name="Proc. Natl. Acad. Sci. U.S.A.">
        <title>A Catalog of Tens of Thousands of Viruses from Human Metagenomes Reveals Hidden Associations with Chronic Diseases.</title>
        <authorList>
            <person name="Tisza M.J."/>
            <person name="Buck C.B."/>
        </authorList>
    </citation>
    <scope>NUCLEOTIDE SEQUENCE</scope>
    <source>
        <strain evidence="2">CthRr4</strain>
    </source>
</reference>
<sequence>MSLPECTVPTNNVQNLADSPTQSAQDLKKVFDQAGEDIKNYINDKLIPEIEKSDKETEDNTKKLIIKTYKYNVTTLADITETEDYTIPSTYNVNTHGLDVYFEGSLLALNENYQERGTGTSDKIRFNFTVPKDSLLTFVIRK</sequence>
<proteinExistence type="predicted"/>
<feature type="compositionally biased region" description="Polar residues" evidence="1">
    <location>
        <begin position="8"/>
        <end position="21"/>
    </location>
</feature>